<dbReference type="EMBL" id="QMWO01000091">
    <property type="protein sequence ID" value="RLG69200.1"/>
    <property type="molecule type" value="Genomic_DNA"/>
</dbReference>
<dbReference type="PIRSF" id="PIRSF039123">
    <property type="entry name" value="Diphthamide_synthase"/>
    <property type="match status" value="1"/>
</dbReference>
<gene>
    <name evidence="2" type="ORF">DRO07_02610</name>
</gene>
<dbReference type="PANTHER" id="PTHR12196">
    <property type="entry name" value="DOMAIN OF UNKNOWN FUNCTION 71 DUF71 -CONTAINING PROTEIN"/>
    <property type="match status" value="1"/>
</dbReference>
<dbReference type="CDD" id="cd01994">
    <property type="entry name" value="AANH_PF0828-like"/>
    <property type="match status" value="1"/>
</dbReference>
<evidence type="ECO:0000313" key="2">
    <source>
        <dbReference type="EMBL" id="RLG69200.1"/>
    </source>
</evidence>
<dbReference type="Gene3D" id="3.40.50.620">
    <property type="entry name" value="HUPs"/>
    <property type="match status" value="1"/>
</dbReference>
<feature type="domain" description="Diphthamide synthase" evidence="1">
    <location>
        <begin position="1"/>
        <end position="222"/>
    </location>
</feature>
<dbReference type="GO" id="GO:0017183">
    <property type="term" value="P:protein histidyl modification to diphthamide"/>
    <property type="evidence" value="ECO:0007669"/>
    <property type="project" value="TreeGrafter"/>
</dbReference>
<protein>
    <submittedName>
        <fullName evidence="2">TIGR00289 family protein</fullName>
    </submittedName>
</protein>
<dbReference type="InterPro" id="IPR014729">
    <property type="entry name" value="Rossmann-like_a/b/a_fold"/>
</dbReference>
<dbReference type="Proteomes" id="UP000277633">
    <property type="component" value="Unassembled WGS sequence"/>
</dbReference>
<sequence>MRLAVLFSGGKDSCLALHKAAEQHSIACLLTLVSKNPASYMFHTVNIELTELQAKALHLPIMQKETAGEKEKELADLKDLIGKAIKEHGIEGVVSGAIRSTYQASRIQRICSELNIFCFNPLWLHDEIALLRESLKLGFSTIITGVFAYGLTEELLGKVINEEIIEKLEFLKKKYGINPAGEGGELETFVRDAPLFKKKIEIVEAEKHYKNNAGVFEIKKARLVAK</sequence>
<reference evidence="2 3" key="1">
    <citation type="submission" date="2018-06" db="EMBL/GenBank/DDBJ databases">
        <title>Extensive metabolic versatility and redundancy in microbially diverse, dynamic hydrothermal sediments.</title>
        <authorList>
            <person name="Dombrowski N."/>
            <person name="Teske A."/>
            <person name="Baker B.J."/>
        </authorList>
    </citation>
    <scope>NUCLEOTIDE SEQUENCE [LARGE SCALE GENOMIC DNA]</scope>
    <source>
        <strain evidence="2">B9_G13</strain>
    </source>
</reference>
<dbReference type="GO" id="GO:0017178">
    <property type="term" value="F:diphthine-ammonia ligase activity"/>
    <property type="evidence" value="ECO:0007669"/>
    <property type="project" value="TreeGrafter"/>
</dbReference>
<dbReference type="PANTHER" id="PTHR12196:SF2">
    <property type="entry name" value="DIPHTHINE--AMMONIA LIGASE"/>
    <property type="match status" value="1"/>
</dbReference>
<comment type="caution">
    <text evidence="2">The sequence shown here is derived from an EMBL/GenBank/DDBJ whole genome shotgun (WGS) entry which is preliminary data.</text>
</comment>
<dbReference type="Pfam" id="PF01902">
    <property type="entry name" value="Diphthami_syn_2"/>
    <property type="match status" value="1"/>
</dbReference>
<accession>A0A497JF25</accession>
<dbReference type="NCBIfam" id="TIGR03679">
    <property type="entry name" value="arCOG00187"/>
    <property type="match status" value="1"/>
</dbReference>
<organism evidence="2 3">
    <name type="scientific">Candidatus Iainarchaeum sp</name>
    <dbReference type="NCBI Taxonomy" id="3101447"/>
    <lineage>
        <taxon>Archaea</taxon>
        <taxon>Candidatus Iainarchaeota</taxon>
        <taxon>Candidatus Iainarchaeia</taxon>
        <taxon>Candidatus Iainarchaeales</taxon>
        <taxon>Candidatus Iainarchaeaceae</taxon>
        <taxon>Candidatus Iainarchaeum</taxon>
    </lineage>
</organism>
<name>A0A497JF25_9ARCH</name>
<dbReference type="InterPro" id="IPR005237">
    <property type="entry name" value="MJ0570"/>
</dbReference>
<dbReference type="InterPro" id="IPR030662">
    <property type="entry name" value="DPH6/MJ0570"/>
</dbReference>
<dbReference type="InterPro" id="IPR022427">
    <property type="entry name" value="MJ0570_ATP-bd"/>
</dbReference>
<evidence type="ECO:0000259" key="1">
    <source>
        <dbReference type="Pfam" id="PF01902"/>
    </source>
</evidence>
<dbReference type="InterPro" id="IPR002761">
    <property type="entry name" value="Diphthami_syn_dom"/>
</dbReference>
<dbReference type="NCBIfam" id="TIGR00289">
    <property type="entry name" value="TIGR00289 family protein"/>
    <property type="match status" value="1"/>
</dbReference>
<evidence type="ECO:0000313" key="3">
    <source>
        <dbReference type="Proteomes" id="UP000277633"/>
    </source>
</evidence>
<dbReference type="Gene3D" id="3.90.1490.10">
    <property type="entry name" value="putative n-type atp pyrophosphatase, domain 2"/>
    <property type="match status" value="1"/>
</dbReference>
<dbReference type="SUPFAM" id="SSF52402">
    <property type="entry name" value="Adenine nucleotide alpha hydrolases-like"/>
    <property type="match status" value="1"/>
</dbReference>
<dbReference type="NCBIfam" id="TIGR00290">
    <property type="entry name" value="MJ0570_dom"/>
    <property type="match status" value="1"/>
</dbReference>
<dbReference type="AlphaFoldDB" id="A0A497JF25"/>
<proteinExistence type="predicted"/>